<evidence type="ECO:0000313" key="1">
    <source>
        <dbReference type="EMBL" id="KAH7987937.1"/>
    </source>
</evidence>
<gene>
    <name evidence="1" type="primary">NOP14_1</name>
    <name evidence="1" type="ORF">K3G42_002070</name>
</gene>
<comment type="caution">
    <text evidence="1">The sequence shown here is derived from an EMBL/GenBank/DDBJ whole genome shotgun (WGS) entry which is preliminary data.</text>
</comment>
<proteinExistence type="predicted"/>
<keyword evidence="2" id="KW-1185">Reference proteome</keyword>
<dbReference type="Proteomes" id="UP000827872">
    <property type="component" value="Linkage Group LG10"/>
</dbReference>
<protein>
    <submittedName>
        <fullName evidence="1">Nucleolar complex protein 14</fullName>
    </submittedName>
</protein>
<sequence>MGKAAPRGGRGGPVAARLLRTNPFEVKVNKQKFHILGRKTKHDVGLPGVSRSRAHRKRTQTLLKEYKEKDKSSVFKDKRIGEYDTRISPEEKMTKRFALEQQKSHEKKNVYNLNEEEELTHYGQSLADIEKLNDVVESDSDTEEAGMLSAELTAAHFGGGGGLLRKKALLRQENENDKTCKSRKDLIDELIAKSKQEKRERQTQRENTLTLTEKLDNDWKEIQAFLSHKTSKSETKHKVEEKIKPDEYDMMVRELGFEMKARPCGRMKTEEELAKEEHEKLLQLEADRLRRMRGEDESDPKKKHKHISADDLADGFILDKDDRRLLSYNDGKLNIEDDKR</sequence>
<accession>A0ACB8E667</accession>
<evidence type="ECO:0000313" key="2">
    <source>
        <dbReference type="Proteomes" id="UP000827872"/>
    </source>
</evidence>
<dbReference type="EMBL" id="CM037623">
    <property type="protein sequence ID" value="KAH7987937.1"/>
    <property type="molecule type" value="Genomic_DNA"/>
</dbReference>
<reference evidence="1" key="1">
    <citation type="submission" date="2021-08" db="EMBL/GenBank/DDBJ databases">
        <title>The first chromosome-level gecko genome reveals the dynamic sex chromosomes of Neotropical dwarf geckos (Sphaerodactylidae: Sphaerodactylus).</title>
        <authorList>
            <person name="Pinto B.J."/>
            <person name="Keating S.E."/>
            <person name="Gamble T."/>
        </authorList>
    </citation>
    <scope>NUCLEOTIDE SEQUENCE</scope>
    <source>
        <strain evidence="1">TG3544</strain>
    </source>
</reference>
<name>A0ACB8E667_9SAUR</name>
<organism evidence="1 2">
    <name type="scientific">Sphaerodactylus townsendi</name>
    <dbReference type="NCBI Taxonomy" id="933632"/>
    <lineage>
        <taxon>Eukaryota</taxon>
        <taxon>Metazoa</taxon>
        <taxon>Chordata</taxon>
        <taxon>Craniata</taxon>
        <taxon>Vertebrata</taxon>
        <taxon>Euteleostomi</taxon>
        <taxon>Lepidosauria</taxon>
        <taxon>Squamata</taxon>
        <taxon>Bifurcata</taxon>
        <taxon>Gekkota</taxon>
        <taxon>Sphaerodactylidae</taxon>
        <taxon>Sphaerodactylus</taxon>
    </lineage>
</organism>